<proteinExistence type="inferred from homology"/>
<keyword evidence="4" id="KW-0964">Secreted</keyword>
<evidence type="ECO:0000256" key="9">
    <source>
        <dbReference type="SAM" id="SignalP"/>
    </source>
</evidence>
<sequence length="161" mass="17768">MLLLLLCFTALVSTSFSALFRNNAPVIGLMAQDVLRPKNNERSYIAASYVKTLESAGARVVPIMIDQTEEEYKTIFHAINGFFLPGGSAYIFDSGYERAAKIFYNLAIEANNKGDYFPVWGTCLGFEQLAVLTAQSNVLVQTNTTNVSLPLNFTHGKIFVP</sequence>
<dbReference type="Proteomes" id="UP001497482">
    <property type="component" value="Chromosome 21"/>
</dbReference>
<comment type="caution">
    <text evidence="8">Lacks conserved residue(s) required for the propagation of feature annotation.</text>
</comment>
<evidence type="ECO:0000313" key="10">
    <source>
        <dbReference type="EMBL" id="CAL1596094.1"/>
    </source>
</evidence>
<comment type="similarity">
    <text evidence="2">Belongs to the peptidase C26 family.</text>
</comment>
<dbReference type="EMBL" id="OZ035843">
    <property type="protein sequence ID" value="CAL1596094.1"/>
    <property type="molecule type" value="Genomic_DNA"/>
</dbReference>
<name>A0AAV2L8X8_KNICA</name>
<reference evidence="10 11" key="1">
    <citation type="submission" date="2024-04" db="EMBL/GenBank/DDBJ databases">
        <authorList>
            <person name="Waldvogel A.-M."/>
            <person name="Schoenle A."/>
        </authorList>
    </citation>
    <scope>NUCLEOTIDE SEQUENCE [LARGE SCALE GENOMIC DNA]</scope>
</reference>
<dbReference type="PANTHER" id="PTHR11315:SF20">
    <property type="entry name" value="GAMMA-GLUTAMYL HYDROLASE"/>
    <property type="match status" value="1"/>
</dbReference>
<dbReference type="InterPro" id="IPR011697">
    <property type="entry name" value="Peptidase_C26"/>
</dbReference>
<evidence type="ECO:0000256" key="7">
    <source>
        <dbReference type="PIRSR" id="PIRSR615527-1"/>
    </source>
</evidence>
<gene>
    <name evidence="10" type="ORF">KC01_LOCUS24801</name>
</gene>
<organism evidence="10 11">
    <name type="scientific">Knipowitschia caucasica</name>
    <name type="common">Caucasian dwarf goby</name>
    <name type="synonym">Pomatoschistus caucasicus</name>
    <dbReference type="NCBI Taxonomy" id="637954"/>
    <lineage>
        <taxon>Eukaryota</taxon>
        <taxon>Metazoa</taxon>
        <taxon>Chordata</taxon>
        <taxon>Craniata</taxon>
        <taxon>Vertebrata</taxon>
        <taxon>Euteleostomi</taxon>
        <taxon>Actinopterygii</taxon>
        <taxon>Neopterygii</taxon>
        <taxon>Teleostei</taxon>
        <taxon>Neoteleostei</taxon>
        <taxon>Acanthomorphata</taxon>
        <taxon>Gobiaria</taxon>
        <taxon>Gobiiformes</taxon>
        <taxon>Gobioidei</taxon>
        <taxon>Gobiidae</taxon>
        <taxon>Gobiinae</taxon>
        <taxon>Knipowitschia</taxon>
    </lineage>
</organism>
<dbReference type="GO" id="GO:0046900">
    <property type="term" value="P:tetrahydrofolylpolyglutamate metabolic process"/>
    <property type="evidence" value="ECO:0007669"/>
    <property type="project" value="TreeGrafter"/>
</dbReference>
<dbReference type="Pfam" id="PF07722">
    <property type="entry name" value="Peptidase_C26"/>
    <property type="match status" value="1"/>
</dbReference>
<feature type="signal peptide" evidence="9">
    <location>
        <begin position="1"/>
        <end position="17"/>
    </location>
</feature>
<feature type="active site" description="Nucleophile" evidence="7">
    <location>
        <position position="123"/>
    </location>
</feature>
<dbReference type="GO" id="GO:0005773">
    <property type="term" value="C:vacuole"/>
    <property type="evidence" value="ECO:0007669"/>
    <property type="project" value="TreeGrafter"/>
</dbReference>
<dbReference type="Gene3D" id="3.40.50.880">
    <property type="match status" value="1"/>
</dbReference>
<comment type="subcellular location">
    <subcellularLocation>
        <location evidence="1">Secreted</location>
        <location evidence="1">Extracellular space</location>
    </subcellularLocation>
</comment>
<feature type="chain" id="PRO_5043898264" description="folate gamma-glutamyl hydrolase" evidence="9">
    <location>
        <begin position="18"/>
        <end position="161"/>
    </location>
</feature>
<dbReference type="GO" id="GO:0034722">
    <property type="term" value="F:gamma-glutamyl-peptidase activity"/>
    <property type="evidence" value="ECO:0007669"/>
    <property type="project" value="UniProtKB-EC"/>
</dbReference>
<dbReference type="InterPro" id="IPR029062">
    <property type="entry name" value="Class_I_gatase-like"/>
</dbReference>
<dbReference type="EC" id="3.4.19.9" evidence="3"/>
<keyword evidence="11" id="KW-1185">Reference proteome</keyword>
<keyword evidence="6" id="KW-0378">Hydrolase</keyword>
<dbReference type="GO" id="GO:0005576">
    <property type="term" value="C:extracellular region"/>
    <property type="evidence" value="ECO:0007669"/>
    <property type="project" value="UniProtKB-SubCell"/>
</dbReference>
<dbReference type="PROSITE" id="PS51275">
    <property type="entry name" value="PEPTIDASE_C26_GGH"/>
    <property type="match status" value="1"/>
</dbReference>
<dbReference type="AlphaFoldDB" id="A0AAV2L8X8"/>
<evidence type="ECO:0000256" key="4">
    <source>
        <dbReference type="ARBA" id="ARBA00022525"/>
    </source>
</evidence>
<evidence type="ECO:0000256" key="6">
    <source>
        <dbReference type="ARBA" id="ARBA00022801"/>
    </source>
</evidence>
<evidence type="ECO:0000256" key="3">
    <source>
        <dbReference type="ARBA" id="ARBA00012886"/>
    </source>
</evidence>
<evidence type="ECO:0000256" key="8">
    <source>
        <dbReference type="PROSITE-ProRule" id="PRU00607"/>
    </source>
</evidence>
<accession>A0AAV2L8X8</accession>
<protein>
    <recommendedName>
        <fullName evidence="3">folate gamma-glutamyl hydrolase</fullName>
        <ecNumber evidence="3">3.4.19.9</ecNumber>
    </recommendedName>
</protein>
<evidence type="ECO:0000256" key="1">
    <source>
        <dbReference type="ARBA" id="ARBA00004239"/>
    </source>
</evidence>
<evidence type="ECO:0000313" key="11">
    <source>
        <dbReference type="Proteomes" id="UP001497482"/>
    </source>
</evidence>
<keyword evidence="5 9" id="KW-0732">Signal</keyword>
<evidence type="ECO:0000256" key="2">
    <source>
        <dbReference type="ARBA" id="ARBA00011083"/>
    </source>
</evidence>
<dbReference type="InterPro" id="IPR015527">
    <property type="entry name" value="Pept_C26_g-glut_hydrolase"/>
</dbReference>
<evidence type="ECO:0000256" key="5">
    <source>
        <dbReference type="ARBA" id="ARBA00022729"/>
    </source>
</evidence>
<dbReference type="SUPFAM" id="SSF52317">
    <property type="entry name" value="Class I glutamine amidotransferase-like"/>
    <property type="match status" value="1"/>
</dbReference>
<dbReference type="PANTHER" id="PTHR11315">
    <property type="entry name" value="PROTEASE FAMILY C26 GAMMA-GLUTAMYL HYDROLASE"/>
    <property type="match status" value="1"/>
</dbReference>